<sequence length="153" mass="16553">MAGVDDRRRLRTVLLTALLIVALGLLLTRCPSNRDGMPGQLAQAMEETVAAARSGAFALDLRIRDRTTPQLASVQISGARDEVLKAYQGVADLEAEDPVDIGRQEMLTASMTDIIGRLNTASARVRQVSAEPPLPRLRDDLRAAADALETGYR</sequence>
<organism evidence="1">
    <name type="scientific">Mycolicibacterium smegmatis</name>
    <name type="common">Mycobacterium smegmatis</name>
    <dbReference type="NCBI Taxonomy" id="1772"/>
    <lineage>
        <taxon>Bacteria</taxon>
        <taxon>Bacillati</taxon>
        <taxon>Actinomycetota</taxon>
        <taxon>Actinomycetes</taxon>
        <taxon>Mycobacteriales</taxon>
        <taxon>Mycobacteriaceae</taxon>
        <taxon>Mycolicibacterium</taxon>
    </lineage>
</organism>
<gene>
    <name evidence="1" type="ORF">BIN_B_04461</name>
</gene>
<dbReference type="GeneID" id="93456598"/>
<dbReference type="RefSeq" id="WP_011727899.1">
    <property type="nucleotide sequence ID" value="NZ_CP009495.1"/>
</dbReference>
<name>A0A653FLP8_MYCSM</name>
<dbReference type="KEGG" id="msh:LI98_08885"/>
<protein>
    <submittedName>
        <fullName evidence="1">Uncharacterized protein</fullName>
    </submittedName>
</protein>
<reference evidence="1" key="1">
    <citation type="submission" date="2019-05" db="EMBL/GenBank/DDBJ databases">
        <authorList>
            <person name="Naeem R."/>
            <person name="Antony C."/>
            <person name="Guan Q."/>
        </authorList>
    </citation>
    <scope>NUCLEOTIDE SEQUENCE</scope>
    <source>
        <strain evidence="1">1</strain>
    </source>
</reference>
<accession>A0A653FLP8</accession>
<dbReference type="KEGG" id="msn:LI99_08885"/>
<evidence type="ECO:0000313" key="1">
    <source>
        <dbReference type="EMBL" id="VTP10122.1"/>
    </source>
</evidence>
<dbReference type="EMBL" id="LR589651">
    <property type="protein sequence ID" value="VTP10122.1"/>
    <property type="molecule type" value="Genomic_DNA"/>
</dbReference>
<dbReference type="AlphaFoldDB" id="A0A653FLP8"/>
<proteinExistence type="predicted"/>